<dbReference type="Proteomes" id="UP001056455">
    <property type="component" value="Chromosome"/>
</dbReference>
<dbReference type="Gene3D" id="2.120.10.30">
    <property type="entry name" value="TolB, C-terminal domain"/>
    <property type="match status" value="1"/>
</dbReference>
<dbReference type="RefSeq" id="WP_252592073.1">
    <property type="nucleotide sequence ID" value="NZ_CP099489.1"/>
</dbReference>
<evidence type="ECO:0000256" key="1">
    <source>
        <dbReference type="ARBA" id="ARBA00008853"/>
    </source>
</evidence>
<dbReference type="InterPro" id="IPR051262">
    <property type="entry name" value="SMP-30/CGR1_Lactonase"/>
</dbReference>
<dbReference type="EMBL" id="CP099489">
    <property type="protein sequence ID" value="USQ79158.1"/>
    <property type="molecule type" value="Genomic_DNA"/>
</dbReference>
<keyword evidence="2" id="KW-0378">Hydrolase</keyword>
<sequence>MHPTAVRRIDRAFDRLTIGIAEVERVWTGGLWLEGPVYFRDSRQLLWSDIPRQRIMRLTDAGSSDVFRERSQHANGNTRDRQGRLVTCEHSGRRVTRTELDGRITVIADQFDGRALNSPNDVVVRSDGSIWFTDPDYGILGDYEGRRAPKEQDGSYVFRWDPTTAALDAVVTDMVQPNGLAFSTDETILYITDSGITHSPAGPKHVRAYDVVGGRTLTGGRLVLDIEDRFGDGLRIDEQDNLWVATGAGVLCATPDGTTLGAIELPEGASNCVFGGETSNRLFITATRSIYALYLNVRGAQTP</sequence>
<dbReference type="InterPro" id="IPR005511">
    <property type="entry name" value="SMP-30"/>
</dbReference>
<dbReference type="InterPro" id="IPR013658">
    <property type="entry name" value="SGL"/>
</dbReference>
<name>A0ABY4YS07_9MICO</name>
<comment type="similarity">
    <text evidence="1">Belongs to the SMP-30/CGR1 family.</text>
</comment>
<dbReference type="PANTHER" id="PTHR47572">
    <property type="entry name" value="LIPOPROTEIN-RELATED"/>
    <property type="match status" value="1"/>
</dbReference>
<proteinExistence type="inferred from homology"/>
<dbReference type="PRINTS" id="PR01790">
    <property type="entry name" value="SMP30FAMILY"/>
</dbReference>
<reference evidence="4" key="1">
    <citation type="submission" date="2022-06" db="EMBL/GenBank/DDBJ databases">
        <title>Ornithinimicrobium HY1793.</title>
        <authorList>
            <person name="Huang Y."/>
        </authorList>
    </citation>
    <scope>NUCLEOTIDE SEQUENCE</scope>
    <source>
        <strain evidence="4">HY1793</strain>
    </source>
</reference>
<gene>
    <name evidence="4" type="ORF">NF556_16270</name>
</gene>
<keyword evidence="5" id="KW-1185">Reference proteome</keyword>
<evidence type="ECO:0000259" key="3">
    <source>
        <dbReference type="Pfam" id="PF08450"/>
    </source>
</evidence>
<dbReference type="SUPFAM" id="SSF63829">
    <property type="entry name" value="Calcium-dependent phosphotriesterase"/>
    <property type="match status" value="1"/>
</dbReference>
<protein>
    <submittedName>
        <fullName evidence="4">SMP-30/gluconolactonase/LRE family protein</fullName>
    </submittedName>
</protein>
<evidence type="ECO:0000313" key="4">
    <source>
        <dbReference type="EMBL" id="USQ79158.1"/>
    </source>
</evidence>
<dbReference type="Pfam" id="PF08450">
    <property type="entry name" value="SGL"/>
    <property type="match status" value="1"/>
</dbReference>
<dbReference type="PANTHER" id="PTHR47572:SF4">
    <property type="entry name" value="LACTONASE DRP35"/>
    <property type="match status" value="1"/>
</dbReference>
<organism evidence="4 5">
    <name type="scientific">Ornithinimicrobium faecis</name>
    <dbReference type="NCBI Taxonomy" id="2934158"/>
    <lineage>
        <taxon>Bacteria</taxon>
        <taxon>Bacillati</taxon>
        <taxon>Actinomycetota</taxon>
        <taxon>Actinomycetes</taxon>
        <taxon>Micrococcales</taxon>
        <taxon>Ornithinimicrobiaceae</taxon>
        <taxon>Ornithinimicrobium</taxon>
    </lineage>
</organism>
<evidence type="ECO:0000256" key="2">
    <source>
        <dbReference type="ARBA" id="ARBA00022801"/>
    </source>
</evidence>
<feature type="domain" description="SMP-30/Gluconolactonase/LRE-like region" evidence="3">
    <location>
        <begin position="34"/>
        <end position="287"/>
    </location>
</feature>
<accession>A0ABY4YS07</accession>
<dbReference type="InterPro" id="IPR011042">
    <property type="entry name" value="6-blade_b-propeller_TolB-like"/>
</dbReference>
<evidence type="ECO:0000313" key="5">
    <source>
        <dbReference type="Proteomes" id="UP001056455"/>
    </source>
</evidence>